<organism evidence="1 2">
    <name type="scientific">Salinicoccus kekensis</name>
    <dbReference type="NCBI Taxonomy" id="714307"/>
    <lineage>
        <taxon>Bacteria</taxon>
        <taxon>Bacillati</taxon>
        <taxon>Bacillota</taxon>
        <taxon>Bacilli</taxon>
        <taxon>Bacillales</taxon>
        <taxon>Staphylococcaceae</taxon>
        <taxon>Salinicoccus</taxon>
    </lineage>
</organism>
<accession>A0A285U8R7</accession>
<dbReference type="Pfam" id="PF19459">
    <property type="entry name" value="DUF5996"/>
    <property type="match status" value="1"/>
</dbReference>
<dbReference type="AlphaFoldDB" id="A0A285U8R7"/>
<proteinExistence type="predicted"/>
<sequence>MGFYKNHEKEILTMHLISQILGKIKLECAPQEPQWEHVILEITTRGFSTGSLNCNDIHFEIEANLADHIITIRTIDNENNIQMTAGKSIRDYYYELVTVTQDLGLDISINTRPQEMMAAIPFESDTEHHHYDRETAIEVLKWFQFAKDTEMKFIAPLRNRKVHPGLFWGTFDVSCILVYNEYRPFPDDSKVIERAAFDEHMIEFGFWLGDHDFDNPTFFVLPYPFVNGEELDVTGDFPSGAYFNKRMAEYIMEIKTGVGEADAEMVLDFFHASFKEAAAYLGSPDLEYNYKDLKMDDHTGN</sequence>
<dbReference type="EMBL" id="OBQF01000001">
    <property type="protein sequence ID" value="SOC38232.1"/>
    <property type="molecule type" value="Genomic_DNA"/>
</dbReference>
<name>A0A285U8R7_9STAP</name>
<dbReference type="InterPro" id="IPR046038">
    <property type="entry name" value="DUF5996"/>
</dbReference>
<gene>
    <name evidence="1" type="ORF">SAMN05878391_0343</name>
</gene>
<reference evidence="2" key="1">
    <citation type="submission" date="2017-08" db="EMBL/GenBank/DDBJ databases">
        <authorList>
            <person name="Varghese N."/>
            <person name="Submissions S."/>
        </authorList>
    </citation>
    <scope>NUCLEOTIDE SEQUENCE [LARGE SCALE GENOMIC DNA]</scope>
    <source>
        <strain evidence="2">DSM 23173</strain>
    </source>
</reference>
<evidence type="ECO:0000313" key="1">
    <source>
        <dbReference type="EMBL" id="SOC38232.1"/>
    </source>
</evidence>
<dbReference type="RefSeq" id="WP_097038498.1">
    <property type="nucleotide sequence ID" value="NZ_OBQF01000001.1"/>
</dbReference>
<keyword evidence="2" id="KW-1185">Reference proteome</keyword>
<dbReference type="OrthoDB" id="9800945at2"/>
<protein>
    <submittedName>
        <fullName evidence="1">Uncharacterized protein</fullName>
    </submittedName>
</protein>
<dbReference type="Proteomes" id="UP000219412">
    <property type="component" value="Unassembled WGS sequence"/>
</dbReference>
<evidence type="ECO:0000313" key="2">
    <source>
        <dbReference type="Proteomes" id="UP000219412"/>
    </source>
</evidence>